<dbReference type="InterPro" id="IPR051561">
    <property type="entry name" value="FRAS1_ECM"/>
</dbReference>
<dbReference type="GO" id="GO:0009653">
    <property type="term" value="P:anatomical structure morphogenesis"/>
    <property type="evidence" value="ECO:0007669"/>
    <property type="project" value="TreeGrafter"/>
</dbReference>
<feature type="non-terminal residue" evidence="5">
    <location>
        <position position="445"/>
    </location>
</feature>
<dbReference type="Pfam" id="PF16184">
    <property type="entry name" value="Cadherin_3"/>
    <property type="match status" value="2"/>
</dbReference>
<organism>
    <name type="scientific">Macaca fascicularis</name>
    <name type="common">Crab-eating macaque</name>
    <name type="synonym">Cynomolgus monkey</name>
    <dbReference type="NCBI Taxonomy" id="9541"/>
    <lineage>
        <taxon>Eukaryota</taxon>
        <taxon>Metazoa</taxon>
        <taxon>Chordata</taxon>
        <taxon>Craniata</taxon>
        <taxon>Vertebrata</taxon>
        <taxon>Euteleostomi</taxon>
        <taxon>Mammalia</taxon>
        <taxon>Eutheria</taxon>
        <taxon>Euarchontoglires</taxon>
        <taxon>Primates</taxon>
        <taxon>Haplorrhini</taxon>
        <taxon>Catarrhini</taxon>
        <taxon>Cercopithecidae</taxon>
        <taxon>Cercopithecinae</taxon>
        <taxon>Macaca</taxon>
    </lineage>
</organism>
<proteinExistence type="predicted"/>
<dbReference type="PANTHER" id="PTHR45739">
    <property type="entry name" value="MATRIX PROTEIN, PUTATIVE-RELATED"/>
    <property type="match status" value="1"/>
</dbReference>
<sequence length="445" mass="48705">MFTLLDVVNRKARFIHDGSEDTSDQLVLEVSVTARVPMPSCLRRGQTYLLPIQVNPVNDPPRIIFPHGSLMVILEHTQKPLGPEVFQAYDPDSACEGLTFQFLGTPSGLPVQRRDRPGEPATEFSCRELEAGSLVYVHHGGPAQDLTFRVSDGLQASPPATLKVVAVRPAIQIHRSTGLRLAQGSAMPILPANLSVETNAVGQDVSVLFRVTRALQFGDLQKQGAGGVEGAEWWATQAFHQRDVEQGRVRYLSTDPQHRTEDTVENLALEVQVGQEILSNLSFPVTIQRATVWMLQLEPLHTQDTQQDTLITAHLEATLEEAGPSPPTFHCEVVQAPRKGSLQLQGTRLSDGQGFTQDDIQAGRVTYGATARASEAVEDTFRFHVRAPPYFSPLYTFPIHIGGDPDAPVLTNVLLVVPEGGEGVLSADHLFVKSLNSASYLYEVM</sequence>
<evidence type="ECO:0000256" key="2">
    <source>
        <dbReference type="ARBA" id="ARBA00022737"/>
    </source>
</evidence>
<dbReference type="PANTHER" id="PTHR45739:SF13">
    <property type="entry name" value="CHONDROITIN SULFATE PROTEOGLYCAN 4"/>
    <property type="match status" value="1"/>
</dbReference>
<feature type="repeat" description="CSPG" evidence="4">
    <location>
        <begin position="170"/>
        <end position="272"/>
    </location>
</feature>
<evidence type="ECO:0000313" key="5">
    <source>
        <dbReference type="EMBL" id="EHH63252.1"/>
    </source>
</evidence>
<keyword evidence="1" id="KW-0732">Signal</keyword>
<dbReference type="EMBL" id="CM001282">
    <property type="protein sequence ID" value="EHH63252.1"/>
    <property type="molecule type" value="Genomic_DNA"/>
</dbReference>
<dbReference type="PROSITE" id="PS51854">
    <property type="entry name" value="CSPG"/>
    <property type="match status" value="4"/>
</dbReference>
<feature type="repeat" description="CSPG" evidence="4">
    <location>
        <begin position="291"/>
        <end position="386"/>
    </location>
</feature>
<gene>
    <name evidence="5" type="ORF">EGM_16176</name>
</gene>
<name>G7P977_MACFA</name>
<dbReference type="InterPro" id="IPR039005">
    <property type="entry name" value="CSPG_rpt"/>
</dbReference>
<evidence type="ECO:0000256" key="3">
    <source>
        <dbReference type="ARBA" id="ARBA00023180"/>
    </source>
</evidence>
<dbReference type="Proteomes" id="UP000009130">
    <property type="component" value="Chromosome 7"/>
</dbReference>
<feature type="repeat" description="CSPG" evidence="4">
    <location>
        <begin position="1"/>
        <end position="31"/>
    </location>
</feature>
<protein>
    <submittedName>
        <fullName evidence="5">Uncharacterized protein</fullName>
    </submittedName>
</protein>
<feature type="repeat" description="CSPG" evidence="4">
    <location>
        <begin position="61"/>
        <end position="153"/>
    </location>
</feature>
<dbReference type="eggNOG" id="KOG3597">
    <property type="taxonomic scope" value="Eukaryota"/>
</dbReference>
<keyword evidence="3" id="KW-0325">Glycoprotein</keyword>
<evidence type="ECO:0000256" key="4">
    <source>
        <dbReference type="PROSITE-ProRule" id="PRU01201"/>
    </source>
</evidence>
<evidence type="ECO:0000256" key="1">
    <source>
        <dbReference type="ARBA" id="ARBA00022729"/>
    </source>
</evidence>
<reference evidence="5" key="1">
    <citation type="journal article" date="2011" name="Nat. Biotechnol.">
        <title>Genome sequencing and comparison of two nonhuman primate animal models, the cynomolgus and Chinese rhesus macaques.</title>
        <authorList>
            <person name="Yan G."/>
            <person name="Zhang G."/>
            <person name="Fang X."/>
            <person name="Zhang Y."/>
            <person name="Li C."/>
            <person name="Ling F."/>
            <person name="Cooper D.N."/>
            <person name="Li Q."/>
            <person name="Li Y."/>
            <person name="van Gool A.J."/>
            <person name="Du H."/>
            <person name="Chen J."/>
            <person name="Chen R."/>
            <person name="Zhang P."/>
            <person name="Huang Z."/>
            <person name="Thompson J.R."/>
            <person name="Meng Y."/>
            <person name="Bai Y."/>
            <person name="Wang J."/>
            <person name="Zhuo M."/>
            <person name="Wang T."/>
            <person name="Huang Y."/>
            <person name="Wei L."/>
            <person name="Li J."/>
            <person name="Wang Z."/>
            <person name="Hu H."/>
            <person name="Yang P."/>
            <person name="Le L."/>
            <person name="Stenson P.D."/>
            <person name="Li B."/>
            <person name="Liu X."/>
            <person name="Ball E.V."/>
            <person name="An N."/>
            <person name="Huang Q."/>
            <person name="Zhang Y."/>
            <person name="Fan W."/>
            <person name="Zhang X."/>
            <person name="Li Y."/>
            <person name="Wang W."/>
            <person name="Katze M.G."/>
            <person name="Su B."/>
            <person name="Nielsen R."/>
            <person name="Yang H."/>
            <person name="Wang J."/>
            <person name="Wang X."/>
            <person name="Wang J."/>
        </authorList>
    </citation>
    <scope>NUCLEOTIDE SEQUENCE [LARGE SCALE GENOMIC DNA]</scope>
    <source>
        <strain evidence="5">CE-4</strain>
    </source>
</reference>
<keyword evidence="2" id="KW-0677">Repeat</keyword>
<dbReference type="AlphaFoldDB" id="G7P977"/>
<accession>G7P977</accession>